<reference evidence="1 2" key="1">
    <citation type="journal article" date="2016" name="Nat. Commun.">
        <title>Local admixture of amplified and diversified secreted pathogenesis determinants shapes mosaic Toxoplasma gondii genomes.</title>
        <authorList>
            <person name="Lorenzi H."/>
            <person name="Khan A."/>
            <person name="Behnke M.S."/>
            <person name="Namasivayam S."/>
            <person name="Swapna L.S."/>
            <person name="Hadjithomas M."/>
            <person name="Karamycheva S."/>
            <person name="Pinney D."/>
            <person name="Brunk B.P."/>
            <person name="Ajioka J.W."/>
            <person name="Ajzenberg D."/>
            <person name="Boothroyd J.C."/>
            <person name="Boyle J.P."/>
            <person name="Darde M.L."/>
            <person name="Diaz-Miranda M.A."/>
            <person name="Dubey J.P."/>
            <person name="Fritz H.M."/>
            <person name="Gennari S.M."/>
            <person name="Gregory B.D."/>
            <person name="Kim K."/>
            <person name="Saeij J.P."/>
            <person name="Su C."/>
            <person name="White M.W."/>
            <person name="Zhu X.Q."/>
            <person name="Howe D.K."/>
            <person name="Rosenthal B.M."/>
            <person name="Grigg M.E."/>
            <person name="Parkinson J."/>
            <person name="Liu L."/>
            <person name="Kissinger J.C."/>
            <person name="Roos D.S."/>
            <person name="Sibley L.D."/>
        </authorList>
    </citation>
    <scope>NUCLEOTIDE SEQUENCE [LARGE SCALE GENOMIC DNA]</scope>
    <source>
        <strain evidence="1 2">TgCATBr9</strain>
    </source>
</reference>
<proteinExistence type="predicted"/>
<gene>
    <name evidence="1" type="ORF">TGBR9_382790</name>
</gene>
<evidence type="ECO:0000313" key="1">
    <source>
        <dbReference type="EMBL" id="PUA87784.1"/>
    </source>
</evidence>
<dbReference type="AlphaFoldDB" id="A0A2T6IR19"/>
<accession>A0A2T6IR19</accession>
<dbReference type="Proteomes" id="UP000244488">
    <property type="component" value="Unassembled WGS sequence"/>
</dbReference>
<comment type="caution">
    <text evidence="1">The sequence shown here is derived from an EMBL/GenBank/DDBJ whole genome shotgun (WGS) entry which is preliminary data.</text>
</comment>
<evidence type="ECO:0000313" key="2">
    <source>
        <dbReference type="Proteomes" id="UP000244488"/>
    </source>
</evidence>
<sequence>MEFCLSVRPMATSFSRRTGCATANLLCRYRSPAVSPSPRFRPRRRRCRHLIVSPFAKDLPRLSQGASSCVSRRSVPSELPRVPALLQQARQVL</sequence>
<organism evidence="1 2">
    <name type="scientific">Toxoplasma gondii TgCATBr9</name>
    <dbReference type="NCBI Taxonomy" id="943120"/>
    <lineage>
        <taxon>Eukaryota</taxon>
        <taxon>Sar</taxon>
        <taxon>Alveolata</taxon>
        <taxon>Apicomplexa</taxon>
        <taxon>Conoidasida</taxon>
        <taxon>Coccidia</taxon>
        <taxon>Eucoccidiorida</taxon>
        <taxon>Eimeriorina</taxon>
        <taxon>Sarcocystidae</taxon>
        <taxon>Toxoplasma</taxon>
    </lineage>
</organism>
<name>A0A2T6IR19_TOXGO</name>
<dbReference type="VEuPathDB" id="ToxoDB:TGBR9_382790"/>
<dbReference type="EMBL" id="AFHV02001936">
    <property type="protein sequence ID" value="PUA87784.1"/>
    <property type="molecule type" value="Genomic_DNA"/>
</dbReference>
<protein>
    <submittedName>
        <fullName evidence="1">Uncharacterized protein</fullName>
    </submittedName>
</protein>